<keyword evidence="3" id="KW-1185">Reference proteome</keyword>
<comment type="caution">
    <text evidence="2">The sequence shown here is derived from an EMBL/GenBank/DDBJ whole genome shotgun (WGS) entry which is preliminary data.</text>
</comment>
<name>A0A5B7HIJ6_PORTR</name>
<dbReference type="PROSITE" id="PS51029">
    <property type="entry name" value="MADF"/>
    <property type="match status" value="1"/>
</dbReference>
<dbReference type="AlphaFoldDB" id="A0A5B7HIJ6"/>
<feature type="domain" description="MADF" evidence="1">
    <location>
        <begin position="14"/>
        <end position="63"/>
    </location>
</feature>
<dbReference type="EMBL" id="VSRR010029938">
    <property type="protein sequence ID" value="MPC69756.1"/>
    <property type="molecule type" value="Genomic_DNA"/>
</dbReference>
<reference evidence="2 3" key="1">
    <citation type="submission" date="2019-05" db="EMBL/GenBank/DDBJ databases">
        <title>Another draft genome of Portunus trituberculatus and its Hox gene families provides insights of decapod evolution.</title>
        <authorList>
            <person name="Jeong J.-H."/>
            <person name="Song I."/>
            <person name="Kim S."/>
            <person name="Choi T."/>
            <person name="Kim D."/>
            <person name="Ryu S."/>
            <person name="Kim W."/>
        </authorList>
    </citation>
    <scope>NUCLEOTIDE SEQUENCE [LARGE SCALE GENOMIC DNA]</scope>
    <source>
        <tissue evidence="2">Muscle</tissue>
    </source>
</reference>
<accession>A0A5B7HIJ6</accession>
<gene>
    <name evidence="2" type="ORF">E2C01_063986</name>
</gene>
<dbReference type="Proteomes" id="UP000324222">
    <property type="component" value="Unassembled WGS sequence"/>
</dbReference>
<dbReference type="InterPro" id="IPR006578">
    <property type="entry name" value="MADF-dom"/>
</dbReference>
<evidence type="ECO:0000259" key="1">
    <source>
        <dbReference type="PROSITE" id="PS51029"/>
    </source>
</evidence>
<protein>
    <recommendedName>
        <fullName evidence="1">MADF domain-containing protein</fullName>
    </recommendedName>
</protein>
<sequence>MSDQGSADRFYTELLIDEIEKRPTIWDMTCADYKDRLVKKRCWEELVDIFCSGDEQEKKNVGK</sequence>
<proteinExistence type="predicted"/>
<organism evidence="2 3">
    <name type="scientific">Portunus trituberculatus</name>
    <name type="common">Swimming crab</name>
    <name type="synonym">Neptunus trituberculatus</name>
    <dbReference type="NCBI Taxonomy" id="210409"/>
    <lineage>
        <taxon>Eukaryota</taxon>
        <taxon>Metazoa</taxon>
        <taxon>Ecdysozoa</taxon>
        <taxon>Arthropoda</taxon>
        <taxon>Crustacea</taxon>
        <taxon>Multicrustacea</taxon>
        <taxon>Malacostraca</taxon>
        <taxon>Eumalacostraca</taxon>
        <taxon>Eucarida</taxon>
        <taxon>Decapoda</taxon>
        <taxon>Pleocyemata</taxon>
        <taxon>Brachyura</taxon>
        <taxon>Eubrachyura</taxon>
        <taxon>Portunoidea</taxon>
        <taxon>Portunidae</taxon>
        <taxon>Portuninae</taxon>
        <taxon>Portunus</taxon>
    </lineage>
</organism>
<evidence type="ECO:0000313" key="3">
    <source>
        <dbReference type="Proteomes" id="UP000324222"/>
    </source>
</evidence>
<evidence type="ECO:0000313" key="2">
    <source>
        <dbReference type="EMBL" id="MPC69756.1"/>
    </source>
</evidence>
<dbReference type="Pfam" id="PF10545">
    <property type="entry name" value="MADF_DNA_bdg"/>
    <property type="match status" value="1"/>
</dbReference>